<organism evidence="1 2">
    <name type="scientific">Hymenolepis diminuta</name>
    <name type="common">Rat tapeworm</name>
    <dbReference type="NCBI Taxonomy" id="6216"/>
    <lineage>
        <taxon>Eukaryota</taxon>
        <taxon>Metazoa</taxon>
        <taxon>Spiralia</taxon>
        <taxon>Lophotrochozoa</taxon>
        <taxon>Platyhelminthes</taxon>
        <taxon>Cestoda</taxon>
        <taxon>Eucestoda</taxon>
        <taxon>Cyclophyllidea</taxon>
        <taxon>Hymenolepididae</taxon>
        <taxon>Hymenolepis</taxon>
    </lineage>
</organism>
<name>A0A564Y735_HYMDI</name>
<dbReference type="AlphaFoldDB" id="A0A564Y735"/>
<accession>A0A564Y735</accession>
<dbReference type="Proteomes" id="UP000321570">
    <property type="component" value="Unassembled WGS sequence"/>
</dbReference>
<protein>
    <submittedName>
        <fullName evidence="1">Uncharacterized protein</fullName>
    </submittedName>
</protein>
<proteinExistence type="predicted"/>
<dbReference type="EMBL" id="CABIJS010000111">
    <property type="protein sequence ID" value="VUZ43125.1"/>
    <property type="molecule type" value="Genomic_DNA"/>
</dbReference>
<keyword evidence="2" id="KW-1185">Reference proteome</keyword>
<evidence type="ECO:0000313" key="1">
    <source>
        <dbReference type="EMBL" id="VUZ43125.1"/>
    </source>
</evidence>
<evidence type="ECO:0000313" key="2">
    <source>
        <dbReference type="Proteomes" id="UP000321570"/>
    </source>
</evidence>
<sequence>YSTISNSVSGLSTALETLTSRKNQPVATATLNILARLTAHRRPQSKMFNSLPAEVKALSAKLEGSERVDVSIASM</sequence>
<reference evidence="1 2" key="1">
    <citation type="submission" date="2019-07" db="EMBL/GenBank/DDBJ databases">
        <authorList>
            <person name="Jastrzebski P J."/>
            <person name="Paukszto L."/>
            <person name="Jastrzebski P J."/>
        </authorList>
    </citation>
    <scope>NUCLEOTIDE SEQUENCE [LARGE SCALE GENOMIC DNA]</scope>
    <source>
        <strain evidence="1 2">WMS-il1</strain>
    </source>
</reference>
<feature type="non-terminal residue" evidence="1">
    <location>
        <position position="1"/>
    </location>
</feature>
<gene>
    <name evidence="1" type="ORF">WMSIL1_LOCUS3894</name>
</gene>